<feature type="domain" description="Partial AB-hydrolase lipase" evidence="4">
    <location>
        <begin position="7"/>
        <end position="67"/>
    </location>
</feature>
<evidence type="ECO:0000256" key="2">
    <source>
        <dbReference type="ARBA" id="ARBA00023098"/>
    </source>
</evidence>
<organism evidence="5 6">
    <name type="scientific">Pristionchus mayeri</name>
    <dbReference type="NCBI Taxonomy" id="1317129"/>
    <lineage>
        <taxon>Eukaryota</taxon>
        <taxon>Metazoa</taxon>
        <taxon>Ecdysozoa</taxon>
        <taxon>Nematoda</taxon>
        <taxon>Chromadorea</taxon>
        <taxon>Rhabditida</taxon>
        <taxon>Rhabditina</taxon>
        <taxon>Diplogasteromorpha</taxon>
        <taxon>Diplogasteroidea</taxon>
        <taxon>Neodiplogasteridae</taxon>
        <taxon>Pristionchus</taxon>
    </lineage>
</organism>
<dbReference type="Proteomes" id="UP001328107">
    <property type="component" value="Unassembled WGS sequence"/>
</dbReference>
<sequence length="214" mass="23972">FFEFQIELIDYWGYPSEVHEVQTEDGYILTLFRIPHGRFSEEITGCNRPVVLMAAGVAGGASQFFLNPPESSPAFILADAGFDVFLLNYRGTFYGKKHVSLDPTDTEFWKFSLDELAKYDAPAFVDRSIELSHQPSLYWVGHSQGTAVGFMMLAENTTYNNKVKALFQLGPAGTSGYAKGIMRFAFFAYNNLKPITDLYRLAIGSHEIIFGQSS</sequence>
<evidence type="ECO:0000313" key="5">
    <source>
        <dbReference type="EMBL" id="GMR45358.1"/>
    </source>
</evidence>
<dbReference type="AlphaFoldDB" id="A0AAN5HY79"/>
<dbReference type="Pfam" id="PF00561">
    <property type="entry name" value="Abhydrolase_1"/>
    <property type="match status" value="1"/>
</dbReference>
<dbReference type="GO" id="GO:0016042">
    <property type="term" value="P:lipid catabolic process"/>
    <property type="evidence" value="ECO:0007669"/>
    <property type="project" value="UniProtKB-KW"/>
</dbReference>
<dbReference type="InterPro" id="IPR029058">
    <property type="entry name" value="AB_hydrolase_fold"/>
</dbReference>
<accession>A0AAN5HY79</accession>
<dbReference type="PANTHER" id="PTHR11005">
    <property type="entry name" value="LYSOSOMAL ACID LIPASE-RELATED"/>
    <property type="match status" value="1"/>
</dbReference>
<evidence type="ECO:0000256" key="1">
    <source>
        <dbReference type="ARBA" id="ARBA00022963"/>
    </source>
</evidence>
<name>A0AAN5HY79_9BILA</name>
<dbReference type="EMBL" id="BTRK01000004">
    <property type="protein sequence ID" value="GMR45358.1"/>
    <property type="molecule type" value="Genomic_DNA"/>
</dbReference>
<evidence type="ECO:0000313" key="6">
    <source>
        <dbReference type="Proteomes" id="UP001328107"/>
    </source>
</evidence>
<evidence type="ECO:0000259" key="3">
    <source>
        <dbReference type="Pfam" id="PF00561"/>
    </source>
</evidence>
<feature type="non-terminal residue" evidence="5">
    <location>
        <position position="214"/>
    </location>
</feature>
<protein>
    <recommendedName>
        <fullName evidence="7">Hydrolase</fullName>
    </recommendedName>
</protein>
<dbReference type="Gene3D" id="3.40.50.1820">
    <property type="entry name" value="alpha/beta hydrolase"/>
    <property type="match status" value="1"/>
</dbReference>
<keyword evidence="6" id="KW-1185">Reference proteome</keyword>
<dbReference type="Pfam" id="PF04083">
    <property type="entry name" value="Abhydro_lipase"/>
    <property type="match status" value="1"/>
</dbReference>
<feature type="non-terminal residue" evidence="5">
    <location>
        <position position="1"/>
    </location>
</feature>
<dbReference type="InterPro" id="IPR000073">
    <property type="entry name" value="AB_hydrolase_1"/>
</dbReference>
<dbReference type="SUPFAM" id="SSF53474">
    <property type="entry name" value="alpha/beta-Hydrolases"/>
    <property type="match status" value="1"/>
</dbReference>
<feature type="domain" description="AB hydrolase-1" evidence="3">
    <location>
        <begin position="77"/>
        <end position="171"/>
    </location>
</feature>
<reference evidence="6" key="1">
    <citation type="submission" date="2022-10" db="EMBL/GenBank/DDBJ databases">
        <title>Genome assembly of Pristionchus species.</title>
        <authorList>
            <person name="Yoshida K."/>
            <person name="Sommer R.J."/>
        </authorList>
    </citation>
    <scope>NUCLEOTIDE SEQUENCE [LARGE SCALE GENOMIC DNA]</scope>
    <source>
        <strain evidence="6">RS5460</strain>
    </source>
</reference>
<comment type="caution">
    <text evidence="5">The sequence shown here is derived from an EMBL/GenBank/DDBJ whole genome shotgun (WGS) entry which is preliminary data.</text>
</comment>
<proteinExistence type="predicted"/>
<keyword evidence="1" id="KW-0442">Lipid degradation</keyword>
<evidence type="ECO:0000259" key="4">
    <source>
        <dbReference type="Pfam" id="PF04083"/>
    </source>
</evidence>
<dbReference type="InterPro" id="IPR006693">
    <property type="entry name" value="AB_hydrolase_lipase"/>
</dbReference>
<gene>
    <name evidence="5" type="ORF">PMAYCL1PPCAC_15553</name>
</gene>
<evidence type="ECO:0008006" key="7">
    <source>
        <dbReference type="Google" id="ProtNLM"/>
    </source>
</evidence>
<keyword evidence="2" id="KW-0443">Lipid metabolism</keyword>